<comment type="caution">
    <text evidence="3">The sequence shown here is derived from an EMBL/GenBank/DDBJ whole genome shotgun (WGS) entry which is preliminary data.</text>
</comment>
<evidence type="ECO:0000256" key="1">
    <source>
        <dbReference type="SAM" id="Phobius"/>
    </source>
</evidence>
<feature type="domain" description="EamA" evidence="2">
    <location>
        <begin position="154"/>
        <end position="284"/>
    </location>
</feature>
<sequence length="295" mass="31374">MAAVTSQGRAILGVLGAAGCFALSAGCVKALDGVFPVAQLILCRNVFAFPALLPVLLASGGWRAMRTANPWGHALRCVFGLFGMLGAFYGYGVLPLATVTALGFTMPFFLTALSVPLLKERVGWRRWTAVLVGFAGVLVMLEPWAKGGPSYPMLAVGLVLLGALGWALAMISIRRLGQSGENSVSIVLWFAIGSALVSVVFAVPAWVWPDGTQWLLLIAVGLISAVAQLLMTAAYRAAAATMLAPFEYSGIVWTTMLGALFWAEWPDGWALLGIAILVSSGLFIWWREVSLGVRR</sequence>
<proteinExistence type="predicted"/>
<feature type="transmembrane region" description="Helical" evidence="1">
    <location>
        <begin position="214"/>
        <end position="234"/>
    </location>
</feature>
<dbReference type="InterPro" id="IPR037185">
    <property type="entry name" value="EmrE-like"/>
</dbReference>
<protein>
    <submittedName>
        <fullName evidence="3">EamA domain-containing membrane protein RarD</fullName>
    </submittedName>
</protein>
<dbReference type="InterPro" id="IPR000620">
    <property type="entry name" value="EamA_dom"/>
</dbReference>
<dbReference type="EMBL" id="QKYU01000001">
    <property type="protein sequence ID" value="PZW50793.1"/>
    <property type="molecule type" value="Genomic_DNA"/>
</dbReference>
<reference evidence="3 4" key="1">
    <citation type="submission" date="2018-06" db="EMBL/GenBank/DDBJ databases">
        <title>Genomic Encyclopedia of Archaeal and Bacterial Type Strains, Phase II (KMG-II): from individual species to whole genera.</title>
        <authorList>
            <person name="Goeker M."/>
        </authorList>
    </citation>
    <scope>NUCLEOTIDE SEQUENCE [LARGE SCALE GENOMIC DNA]</scope>
    <source>
        <strain evidence="3 4">DSM 24525</strain>
    </source>
</reference>
<dbReference type="RefSeq" id="WP_111396094.1">
    <property type="nucleotide sequence ID" value="NZ_QKYU01000001.1"/>
</dbReference>
<evidence type="ECO:0000259" key="2">
    <source>
        <dbReference type="Pfam" id="PF00892"/>
    </source>
</evidence>
<keyword evidence="1" id="KW-1133">Transmembrane helix</keyword>
<keyword evidence="1" id="KW-0472">Membrane</keyword>
<feature type="transmembrane region" description="Helical" evidence="1">
    <location>
        <begin position="97"/>
        <end position="115"/>
    </location>
</feature>
<feature type="transmembrane region" description="Helical" evidence="1">
    <location>
        <begin position="185"/>
        <end position="208"/>
    </location>
</feature>
<evidence type="ECO:0000313" key="4">
    <source>
        <dbReference type="Proteomes" id="UP000249688"/>
    </source>
</evidence>
<dbReference type="AlphaFoldDB" id="A0A2W7JFI3"/>
<keyword evidence="1" id="KW-0812">Transmembrane</keyword>
<feature type="transmembrane region" description="Helical" evidence="1">
    <location>
        <begin position="127"/>
        <end position="145"/>
    </location>
</feature>
<name>A0A2W7JFI3_9PROT</name>
<organism evidence="3 4">
    <name type="scientific">Humitalea rosea</name>
    <dbReference type="NCBI Taxonomy" id="990373"/>
    <lineage>
        <taxon>Bacteria</taxon>
        <taxon>Pseudomonadati</taxon>
        <taxon>Pseudomonadota</taxon>
        <taxon>Alphaproteobacteria</taxon>
        <taxon>Acetobacterales</taxon>
        <taxon>Roseomonadaceae</taxon>
        <taxon>Humitalea</taxon>
    </lineage>
</organism>
<keyword evidence="4" id="KW-1185">Reference proteome</keyword>
<dbReference type="PANTHER" id="PTHR22911:SF103">
    <property type="entry name" value="BLR2811 PROTEIN"/>
    <property type="match status" value="1"/>
</dbReference>
<accession>A0A2W7JFI3</accession>
<gene>
    <name evidence="3" type="ORF">C8P66_1016</name>
</gene>
<feature type="transmembrane region" description="Helical" evidence="1">
    <location>
        <begin position="269"/>
        <end position="286"/>
    </location>
</feature>
<feature type="transmembrane region" description="Helical" evidence="1">
    <location>
        <begin position="246"/>
        <end position="263"/>
    </location>
</feature>
<dbReference type="Proteomes" id="UP000249688">
    <property type="component" value="Unassembled WGS sequence"/>
</dbReference>
<feature type="domain" description="EamA" evidence="2">
    <location>
        <begin position="10"/>
        <end position="141"/>
    </location>
</feature>
<dbReference type="Pfam" id="PF00892">
    <property type="entry name" value="EamA"/>
    <property type="match status" value="2"/>
</dbReference>
<evidence type="ECO:0000313" key="3">
    <source>
        <dbReference type="EMBL" id="PZW50793.1"/>
    </source>
</evidence>
<dbReference type="OrthoDB" id="9812899at2"/>
<dbReference type="SUPFAM" id="SSF103481">
    <property type="entry name" value="Multidrug resistance efflux transporter EmrE"/>
    <property type="match status" value="2"/>
</dbReference>
<dbReference type="GO" id="GO:0016020">
    <property type="term" value="C:membrane"/>
    <property type="evidence" value="ECO:0007669"/>
    <property type="project" value="InterPro"/>
</dbReference>
<feature type="transmembrane region" description="Helical" evidence="1">
    <location>
        <begin position="151"/>
        <end position="173"/>
    </location>
</feature>
<feature type="transmembrane region" description="Helical" evidence="1">
    <location>
        <begin position="46"/>
        <end position="62"/>
    </location>
</feature>
<dbReference type="PANTHER" id="PTHR22911">
    <property type="entry name" value="ACYL-MALONYL CONDENSING ENZYME-RELATED"/>
    <property type="match status" value="1"/>
</dbReference>